<evidence type="ECO:0000313" key="2">
    <source>
        <dbReference type="EMBL" id="ESO93195.1"/>
    </source>
</evidence>
<feature type="region of interest" description="Disordered" evidence="1">
    <location>
        <begin position="15"/>
        <end position="62"/>
    </location>
</feature>
<sequence>MQLIRKEMLDLHKNSFNEMTSLQQPSSSRTSISTSGFKRSHNHDISEDSGDEWPMSKHSRIMPTERDVIDKIDDLLGDQKSLQSARHVQESDNTGIVNVHNDEMEDDIVIEDRRKPEET</sequence>
<dbReference type="KEGG" id="lgi:LOTGIDRAFT_175579"/>
<reference evidence="2 3" key="1">
    <citation type="journal article" date="2013" name="Nature">
        <title>Insights into bilaterian evolution from three spiralian genomes.</title>
        <authorList>
            <person name="Simakov O."/>
            <person name="Marletaz F."/>
            <person name="Cho S.J."/>
            <person name="Edsinger-Gonzales E."/>
            <person name="Havlak P."/>
            <person name="Hellsten U."/>
            <person name="Kuo D.H."/>
            <person name="Larsson T."/>
            <person name="Lv J."/>
            <person name="Arendt D."/>
            <person name="Savage R."/>
            <person name="Osoegawa K."/>
            <person name="de Jong P."/>
            <person name="Grimwood J."/>
            <person name="Chapman J.A."/>
            <person name="Shapiro H."/>
            <person name="Aerts A."/>
            <person name="Otillar R.P."/>
            <person name="Terry A.Y."/>
            <person name="Boore J.L."/>
            <person name="Grigoriev I.V."/>
            <person name="Lindberg D.R."/>
            <person name="Seaver E.C."/>
            <person name="Weisblat D.A."/>
            <person name="Putnam N.H."/>
            <person name="Rokhsar D.S."/>
        </authorList>
    </citation>
    <scope>NUCLEOTIDE SEQUENCE [LARGE SCALE GENOMIC DNA]</scope>
</reference>
<organism evidence="2 3">
    <name type="scientific">Lottia gigantea</name>
    <name type="common">Giant owl limpet</name>
    <dbReference type="NCBI Taxonomy" id="225164"/>
    <lineage>
        <taxon>Eukaryota</taxon>
        <taxon>Metazoa</taxon>
        <taxon>Spiralia</taxon>
        <taxon>Lophotrochozoa</taxon>
        <taxon>Mollusca</taxon>
        <taxon>Gastropoda</taxon>
        <taxon>Patellogastropoda</taxon>
        <taxon>Lottioidea</taxon>
        <taxon>Lottiidae</taxon>
        <taxon>Lottia</taxon>
    </lineage>
</organism>
<feature type="compositionally biased region" description="Low complexity" evidence="1">
    <location>
        <begin position="20"/>
        <end position="35"/>
    </location>
</feature>
<evidence type="ECO:0000313" key="3">
    <source>
        <dbReference type="Proteomes" id="UP000030746"/>
    </source>
</evidence>
<dbReference type="HOGENOM" id="CLU_2064110_0_0_1"/>
<dbReference type="CTD" id="20243257"/>
<dbReference type="RefSeq" id="XP_009056113.1">
    <property type="nucleotide sequence ID" value="XM_009057865.1"/>
</dbReference>
<keyword evidence="3" id="KW-1185">Reference proteome</keyword>
<dbReference type="GeneID" id="20243257"/>
<dbReference type="Proteomes" id="UP000030746">
    <property type="component" value="Unassembled WGS sequence"/>
</dbReference>
<protein>
    <submittedName>
        <fullName evidence="2">Uncharacterized protein</fullName>
    </submittedName>
</protein>
<feature type="compositionally biased region" description="Polar residues" evidence="1">
    <location>
        <begin position="82"/>
        <end position="96"/>
    </location>
</feature>
<name>V4ADJ2_LOTGI</name>
<gene>
    <name evidence="2" type="ORF">LOTGIDRAFT_175579</name>
</gene>
<feature type="region of interest" description="Disordered" evidence="1">
    <location>
        <begin position="82"/>
        <end position="119"/>
    </location>
</feature>
<dbReference type="EMBL" id="KB201938">
    <property type="protein sequence ID" value="ESO93195.1"/>
    <property type="molecule type" value="Genomic_DNA"/>
</dbReference>
<evidence type="ECO:0000256" key="1">
    <source>
        <dbReference type="SAM" id="MobiDB-lite"/>
    </source>
</evidence>
<dbReference type="AlphaFoldDB" id="V4ADJ2"/>
<proteinExistence type="predicted"/>
<accession>V4ADJ2</accession>
<feature type="compositionally biased region" description="Basic and acidic residues" evidence="1">
    <location>
        <begin position="110"/>
        <end position="119"/>
    </location>
</feature>